<gene>
    <name evidence="1" type="ORF">VP02_13185</name>
</gene>
<evidence type="ECO:0000313" key="1">
    <source>
        <dbReference type="EMBL" id="KKA07421.1"/>
    </source>
</evidence>
<dbReference type="AlphaFoldDB" id="A0A0F4XNP8"/>
<dbReference type="EMBL" id="JZXC01000011">
    <property type="protein sequence ID" value="KKA07421.1"/>
    <property type="molecule type" value="Genomic_DNA"/>
</dbReference>
<dbReference type="Proteomes" id="UP000033662">
    <property type="component" value="Unassembled WGS sequence"/>
</dbReference>
<reference evidence="1 2" key="1">
    <citation type="submission" date="2015-03" db="EMBL/GenBank/DDBJ databases">
        <title>Pseudomonas fluorescens 1855-344 Genome sequencing and assembly.</title>
        <authorList>
            <person name="Eng W.W.H."/>
            <person name="Gan H.M."/>
            <person name="Savka M.A."/>
        </authorList>
    </citation>
    <scope>NUCLEOTIDE SEQUENCE [LARGE SCALE GENOMIC DNA]</scope>
    <source>
        <strain evidence="1 2">1855-344</strain>
    </source>
</reference>
<name>A0A0F4XNP8_9PSED</name>
<accession>A0A0F4XNP8</accession>
<protein>
    <submittedName>
        <fullName evidence="1">Uncharacterized protein</fullName>
    </submittedName>
</protein>
<comment type="caution">
    <text evidence="1">The sequence shown here is derived from an EMBL/GenBank/DDBJ whole genome shotgun (WGS) entry which is preliminary data.</text>
</comment>
<evidence type="ECO:0000313" key="2">
    <source>
        <dbReference type="Proteomes" id="UP000033662"/>
    </source>
</evidence>
<organism evidence="1 2">
    <name type="scientific">Pseudomonas kilonensis</name>
    <dbReference type="NCBI Taxonomy" id="132476"/>
    <lineage>
        <taxon>Bacteria</taxon>
        <taxon>Pseudomonadati</taxon>
        <taxon>Pseudomonadota</taxon>
        <taxon>Gammaproteobacteria</taxon>
        <taxon>Pseudomonadales</taxon>
        <taxon>Pseudomonadaceae</taxon>
        <taxon>Pseudomonas</taxon>
    </lineage>
</organism>
<sequence length="188" mass="21258">MSQTQRLGKMLIVFARCNDADGIDQKVFYRKRIFIISVKSEQDNPATPVDPAGGCLELIANGIDDHIKLFVTLPRALKFLRAHYVQTQGLSEFNSKRIQIGRTCMDTHGTQKDLRDQAHRARAEKQYAFPRLDGRLLDVVQNTRYGFDQDGCLPAHIVRDVMHKTLVCDETLCKCAVLVDTGNVQARI</sequence>
<proteinExistence type="predicted"/>